<gene>
    <name evidence="3" type="primary">menE</name>
    <name evidence="3" type="ORF">J4035_02405</name>
</gene>
<dbReference type="EMBL" id="JAGFBM010000001">
    <property type="protein sequence ID" value="MBO3083479.1"/>
    <property type="molecule type" value="Genomic_DNA"/>
</dbReference>
<dbReference type="SUPFAM" id="SSF56801">
    <property type="entry name" value="Acetyl-CoA synthetase-like"/>
    <property type="match status" value="1"/>
</dbReference>
<dbReference type="InterPro" id="IPR050237">
    <property type="entry name" value="ATP-dep_AMP-bd_enzyme"/>
</dbReference>
<organism evidence="3 4">
    <name type="scientific">Cellulomonas fengjieae</name>
    <dbReference type="NCBI Taxonomy" id="2819978"/>
    <lineage>
        <taxon>Bacteria</taxon>
        <taxon>Bacillati</taxon>
        <taxon>Actinomycetota</taxon>
        <taxon>Actinomycetes</taxon>
        <taxon>Micrococcales</taxon>
        <taxon>Cellulomonadaceae</taxon>
        <taxon>Cellulomonas</taxon>
    </lineage>
</organism>
<keyword evidence="4" id="KW-1185">Reference proteome</keyword>
<dbReference type="Gene3D" id="3.30.300.30">
    <property type="match status" value="1"/>
</dbReference>
<feature type="domain" description="AMP-binding enzyme C-terminal" evidence="2">
    <location>
        <begin position="286"/>
        <end position="361"/>
    </location>
</feature>
<evidence type="ECO:0000313" key="3">
    <source>
        <dbReference type="EMBL" id="MBO3083479.1"/>
    </source>
</evidence>
<dbReference type="PANTHER" id="PTHR43767">
    <property type="entry name" value="LONG-CHAIN-FATTY-ACID--COA LIGASE"/>
    <property type="match status" value="1"/>
</dbReference>
<dbReference type="EC" id="6.2.1.26" evidence="3"/>
<dbReference type="RefSeq" id="WP_208288355.1">
    <property type="nucleotide sequence ID" value="NZ_CP074404.1"/>
</dbReference>
<dbReference type="Pfam" id="PF00501">
    <property type="entry name" value="AMP-binding"/>
    <property type="match status" value="1"/>
</dbReference>
<dbReference type="InterPro" id="IPR025110">
    <property type="entry name" value="AMP-bd_C"/>
</dbReference>
<feature type="domain" description="AMP-dependent synthetase/ligase" evidence="1">
    <location>
        <begin position="37"/>
        <end position="231"/>
    </location>
</feature>
<protein>
    <submittedName>
        <fullName evidence="3">O-succinylbenzoate--CoA ligase</fullName>
        <ecNumber evidence="3">6.2.1.26</ecNumber>
    </submittedName>
</protein>
<dbReference type="GO" id="GO:0008756">
    <property type="term" value="F:o-succinylbenzoate-CoA ligase activity"/>
    <property type="evidence" value="ECO:0007669"/>
    <property type="project" value="UniProtKB-EC"/>
</dbReference>
<keyword evidence="3" id="KW-0436">Ligase</keyword>
<accession>A0ABS3SDT8</accession>
<evidence type="ECO:0000259" key="2">
    <source>
        <dbReference type="Pfam" id="PF13193"/>
    </source>
</evidence>
<dbReference type="InterPro" id="IPR042099">
    <property type="entry name" value="ANL_N_sf"/>
</dbReference>
<dbReference type="NCBIfam" id="NF005877">
    <property type="entry name" value="PRK07824.1"/>
    <property type="match status" value="1"/>
</dbReference>
<dbReference type="Pfam" id="PF13193">
    <property type="entry name" value="AMP-binding_C"/>
    <property type="match status" value="1"/>
</dbReference>
<name>A0ABS3SDT8_9CELL</name>
<evidence type="ECO:0000313" key="4">
    <source>
        <dbReference type="Proteomes" id="UP000678317"/>
    </source>
</evidence>
<comment type="caution">
    <text evidence="3">The sequence shown here is derived from an EMBL/GenBank/DDBJ whole genome shotgun (WGS) entry which is preliminary data.</text>
</comment>
<proteinExistence type="predicted"/>
<dbReference type="Proteomes" id="UP000678317">
    <property type="component" value="Unassembled WGS sequence"/>
</dbReference>
<dbReference type="InterPro" id="IPR000873">
    <property type="entry name" value="AMP-dep_synth/lig_dom"/>
</dbReference>
<dbReference type="Gene3D" id="3.40.50.12780">
    <property type="entry name" value="N-terminal domain of ligase-like"/>
    <property type="match status" value="1"/>
</dbReference>
<sequence length="380" mass="38316">MSRPLRDLPARPDLLLAALSAALSGRGPAVAPGAHGPVSAQVGDDVAVAVRTSGSTGEPRTVLLSASALVASGRATHARLAGPGRWLLALPTEHVAGLQVLVRSVLAGTSPVTLPTGPFRAAGFVAASASLPADGPRYTSLVPTQLVRLLADEAATAALGGFDAVLLGGAAAPPDLLARAHSAGVAVVTTYGMSETCGGCVYDGTPLDGVTVRIDDDGRILLAGPVLADGYLDRPDLDSQAFVQVDGVRHLRTTDLGAWSAGTLTVLGRADDVVVTGGAKVPPGPVEAVLAGLPGIDEVCVVGVPDPEWGQAVVAVVVPAAGVRPPSLGEVRAAVTDRIGPMHAPRHLVVADSLPVRGPGKIDRRAAAQLAVHQLERNLT</sequence>
<reference evidence="3 4" key="1">
    <citation type="submission" date="2021-03" db="EMBL/GenBank/DDBJ databases">
        <title>novel species in genus Cellulomonas.</title>
        <authorList>
            <person name="Zhang G."/>
        </authorList>
    </citation>
    <scope>NUCLEOTIDE SEQUENCE [LARGE SCALE GENOMIC DNA]</scope>
    <source>
        <strain evidence="4">zg-ZUI188</strain>
    </source>
</reference>
<evidence type="ECO:0000259" key="1">
    <source>
        <dbReference type="Pfam" id="PF00501"/>
    </source>
</evidence>
<dbReference type="InterPro" id="IPR045851">
    <property type="entry name" value="AMP-bd_C_sf"/>
</dbReference>
<dbReference type="PANTHER" id="PTHR43767:SF1">
    <property type="entry name" value="NONRIBOSOMAL PEPTIDE SYNTHASE PES1 (EUROFUNG)-RELATED"/>
    <property type="match status" value="1"/>
</dbReference>